<dbReference type="AlphaFoldDB" id="A0A918VEX7"/>
<dbReference type="InterPro" id="IPR029442">
    <property type="entry name" value="GyrI-like"/>
</dbReference>
<name>A0A918VEX7_9ACTN</name>
<dbReference type="EMBL" id="BMWH01000012">
    <property type="protein sequence ID" value="GGZ92355.1"/>
    <property type="molecule type" value="Genomic_DNA"/>
</dbReference>
<reference evidence="2" key="1">
    <citation type="journal article" date="2014" name="Int. J. Syst. Evol. Microbiol.">
        <title>Complete genome sequence of Corynebacterium casei LMG S-19264T (=DSM 44701T), isolated from a smear-ripened cheese.</title>
        <authorList>
            <consortium name="US DOE Joint Genome Institute (JGI-PGF)"/>
            <person name="Walter F."/>
            <person name="Albersmeier A."/>
            <person name="Kalinowski J."/>
            <person name="Ruckert C."/>
        </authorList>
    </citation>
    <scope>NUCLEOTIDE SEQUENCE</scope>
    <source>
        <strain evidence="2">JCM 5016</strain>
    </source>
</reference>
<proteinExistence type="predicted"/>
<evidence type="ECO:0000313" key="2">
    <source>
        <dbReference type="EMBL" id="GGZ92355.1"/>
    </source>
</evidence>
<protein>
    <recommendedName>
        <fullName evidence="1">GyrI-like small molecule binding domain-containing protein</fullName>
    </recommendedName>
</protein>
<dbReference type="Proteomes" id="UP000623010">
    <property type="component" value="Unassembled WGS sequence"/>
</dbReference>
<organism evidence="2 3">
    <name type="scientific">Streptomyces echinoruber</name>
    <dbReference type="NCBI Taxonomy" id="68898"/>
    <lineage>
        <taxon>Bacteria</taxon>
        <taxon>Bacillati</taxon>
        <taxon>Actinomycetota</taxon>
        <taxon>Actinomycetes</taxon>
        <taxon>Kitasatosporales</taxon>
        <taxon>Streptomycetaceae</taxon>
        <taxon>Streptomyces</taxon>
    </lineage>
</organism>
<comment type="caution">
    <text evidence="2">The sequence shown here is derived from an EMBL/GenBank/DDBJ whole genome shotgun (WGS) entry which is preliminary data.</text>
</comment>
<dbReference type="Pfam" id="PF06445">
    <property type="entry name" value="GyrI-like"/>
    <property type="match status" value="1"/>
</dbReference>
<keyword evidence="3" id="KW-1185">Reference proteome</keyword>
<evidence type="ECO:0000259" key="1">
    <source>
        <dbReference type="Pfam" id="PF06445"/>
    </source>
</evidence>
<sequence>MHVPVAAPVPAAGRVRSIELPEAEPAVAVHAGAHDAIDVTYGELGRWAADHVLAVAGPVRGTYLVGPRDTPAAAAWRTEIGRPVVRVTG</sequence>
<dbReference type="SUPFAM" id="SSF55136">
    <property type="entry name" value="Probable bacterial effector-binding domain"/>
    <property type="match status" value="1"/>
</dbReference>
<accession>A0A918VEX7</accession>
<dbReference type="Gene3D" id="3.20.80.10">
    <property type="entry name" value="Regulatory factor, effector binding domain"/>
    <property type="match status" value="1"/>
</dbReference>
<reference evidence="2" key="2">
    <citation type="submission" date="2020-09" db="EMBL/GenBank/DDBJ databases">
        <authorList>
            <person name="Sun Q."/>
            <person name="Ohkuma M."/>
        </authorList>
    </citation>
    <scope>NUCLEOTIDE SEQUENCE</scope>
    <source>
        <strain evidence="2">JCM 5016</strain>
    </source>
</reference>
<gene>
    <name evidence="2" type="ORF">GCM10010389_33750</name>
</gene>
<dbReference type="InterPro" id="IPR011256">
    <property type="entry name" value="Reg_factor_effector_dom_sf"/>
</dbReference>
<evidence type="ECO:0000313" key="3">
    <source>
        <dbReference type="Proteomes" id="UP000623010"/>
    </source>
</evidence>
<feature type="domain" description="GyrI-like small molecule binding" evidence="1">
    <location>
        <begin position="4"/>
        <end position="84"/>
    </location>
</feature>